<dbReference type="EMBL" id="MU266486">
    <property type="protein sequence ID" value="KAH7922396.1"/>
    <property type="molecule type" value="Genomic_DNA"/>
</dbReference>
<evidence type="ECO:0000313" key="2">
    <source>
        <dbReference type="Proteomes" id="UP000790709"/>
    </source>
</evidence>
<name>A0ACB8BAZ8_9AGAM</name>
<dbReference type="Proteomes" id="UP000790709">
    <property type="component" value="Unassembled WGS sequence"/>
</dbReference>
<sequence length="545" mass="60579">MHLLNTATLKLEYHQQIPPYAILSHRWGEEEVTFRDINEPHAINMKGYIKIKQCCQHALKDGYRYAWVDTCCIDKSSSAELSEAINSMFSWYQKARVCYAYLEDVTAPIGGPPSPGSIYSLLSGKIWFTRGWTLQELIAPEVVIFLAKGWVEIGSKASLASHIARITGVDERVLSGALSLAKVSVAKKMSWAAKRETTRIEDRAYSLMGLFGVHMPLIYGEGKNAFTRLQGEIMRSSIDQSIFAWRTPLAGPNRRRANTLLASSPDDFRLSTTIDKMSPANFAHMFVSNTFSSVNTRSSFSITIANGGVQITLPIKMTSDGYLAVLTATSSNLDPGCPLVVRLKQLEDGSFARADISTLESLTAAKPYDGFIVRDVIISNEDVSNSETPDYPQNQVVSTRRSQRASLFNWSSPGLTFRINATQVAQQGWAWNPMTPGENGAVLYFNHTTSVGFLVTIGVFSHRPCVHTSVFSNVGNAIRKMENLILRSYSKVTCCRDGPDWVSVPLPSRRSWVTVTSRRKGGLHPMETHGYVISIQVTLNELRWV</sequence>
<evidence type="ECO:0000313" key="1">
    <source>
        <dbReference type="EMBL" id="KAH7922396.1"/>
    </source>
</evidence>
<organism evidence="1 2">
    <name type="scientific">Leucogyrophana mollusca</name>
    <dbReference type="NCBI Taxonomy" id="85980"/>
    <lineage>
        <taxon>Eukaryota</taxon>
        <taxon>Fungi</taxon>
        <taxon>Dikarya</taxon>
        <taxon>Basidiomycota</taxon>
        <taxon>Agaricomycotina</taxon>
        <taxon>Agaricomycetes</taxon>
        <taxon>Agaricomycetidae</taxon>
        <taxon>Boletales</taxon>
        <taxon>Boletales incertae sedis</taxon>
        <taxon>Leucogyrophana</taxon>
    </lineage>
</organism>
<keyword evidence="2" id="KW-1185">Reference proteome</keyword>
<gene>
    <name evidence="1" type="ORF">BV22DRAFT_659778</name>
</gene>
<reference evidence="1" key="1">
    <citation type="journal article" date="2021" name="New Phytol.">
        <title>Evolutionary innovations through gain and loss of genes in the ectomycorrhizal Boletales.</title>
        <authorList>
            <person name="Wu G."/>
            <person name="Miyauchi S."/>
            <person name="Morin E."/>
            <person name="Kuo A."/>
            <person name="Drula E."/>
            <person name="Varga T."/>
            <person name="Kohler A."/>
            <person name="Feng B."/>
            <person name="Cao Y."/>
            <person name="Lipzen A."/>
            <person name="Daum C."/>
            <person name="Hundley H."/>
            <person name="Pangilinan J."/>
            <person name="Johnson J."/>
            <person name="Barry K."/>
            <person name="LaButti K."/>
            <person name="Ng V."/>
            <person name="Ahrendt S."/>
            <person name="Min B."/>
            <person name="Choi I.G."/>
            <person name="Park H."/>
            <person name="Plett J.M."/>
            <person name="Magnuson J."/>
            <person name="Spatafora J.W."/>
            <person name="Nagy L.G."/>
            <person name="Henrissat B."/>
            <person name="Grigoriev I.V."/>
            <person name="Yang Z.L."/>
            <person name="Xu J."/>
            <person name="Martin F.M."/>
        </authorList>
    </citation>
    <scope>NUCLEOTIDE SEQUENCE</scope>
    <source>
        <strain evidence="1">KUC20120723A-06</strain>
    </source>
</reference>
<protein>
    <submittedName>
        <fullName evidence="1">HET-domain-containing protein</fullName>
    </submittedName>
</protein>
<accession>A0ACB8BAZ8</accession>
<proteinExistence type="predicted"/>
<comment type="caution">
    <text evidence="1">The sequence shown here is derived from an EMBL/GenBank/DDBJ whole genome shotgun (WGS) entry which is preliminary data.</text>
</comment>